<keyword evidence="1" id="KW-0472">Membrane</keyword>
<keyword evidence="1" id="KW-0812">Transmembrane</keyword>
<dbReference type="Pfam" id="PF02517">
    <property type="entry name" value="Rce1-like"/>
    <property type="match status" value="1"/>
</dbReference>
<feature type="transmembrane region" description="Helical" evidence="1">
    <location>
        <begin position="24"/>
        <end position="47"/>
    </location>
</feature>
<keyword evidence="3" id="KW-0378">Hydrolase</keyword>
<evidence type="ECO:0000259" key="2">
    <source>
        <dbReference type="Pfam" id="PF02517"/>
    </source>
</evidence>
<dbReference type="PANTHER" id="PTHR39430">
    <property type="entry name" value="MEMBRANE-ASSOCIATED PROTEASE-RELATED"/>
    <property type="match status" value="1"/>
</dbReference>
<keyword evidence="3" id="KW-0645">Protease</keyword>
<organism evidence="3 4">
    <name type="scientific">Mobiluncus porci</name>
    <dbReference type="NCBI Taxonomy" id="2652278"/>
    <lineage>
        <taxon>Bacteria</taxon>
        <taxon>Bacillati</taxon>
        <taxon>Actinomycetota</taxon>
        <taxon>Actinomycetes</taxon>
        <taxon>Actinomycetales</taxon>
        <taxon>Actinomycetaceae</taxon>
        <taxon>Mobiluncus</taxon>
    </lineage>
</organism>
<feature type="domain" description="CAAX prenyl protease 2/Lysostaphin resistance protein A-like" evidence="2">
    <location>
        <begin position="143"/>
        <end position="235"/>
    </location>
</feature>
<reference evidence="3 4" key="1">
    <citation type="submission" date="2019-08" db="EMBL/GenBank/DDBJ databases">
        <title>In-depth cultivation of the pig gut microbiome towards novel bacterial diversity and tailored functional studies.</title>
        <authorList>
            <person name="Wylensek D."/>
            <person name="Hitch T.C.A."/>
            <person name="Clavel T."/>
        </authorList>
    </citation>
    <scope>NUCLEOTIDE SEQUENCE [LARGE SCALE GENOMIC DNA]</scope>
    <source>
        <strain evidence="3 4">RF-GAM-744-WT-7</strain>
    </source>
</reference>
<dbReference type="GO" id="GO:0080120">
    <property type="term" value="P:CAAX-box protein maturation"/>
    <property type="evidence" value="ECO:0007669"/>
    <property type="project" value="UniProtKB-ARBA"/>
</dbReference>
<keyword evidence="4" id="KW-1185">Reference proteome</keyword>
<dbReference type="GO" id="GO:0006508">
    <property type="term" value="P:proteolysis"/>
    <property type="evidence" value="ECO:0007669"/>
    <property type="project" value="UniProtKB-KW"/>
</dbReference>
<feature type="transmembrane region" description="Helical" evidence="1">
    <location>
        <begin position="142"/>
        <end position="160"/>
    </location>
</feature>
<name>A0A7K0K2J0_9ACTO</name>
<feature type="transmembrane region" description="Helical" evidence="1">
    <location>
        <begin position="230"/>
        <end position="248"/>
    </location>
</feature>
<protein>
    <submittedName>
        <fullName evidence="3">CPBP family intramembrane metalloprotease</fullName>
    </submittedName>
</protein>
<feature type="transmembrane region" description="Helical" evidence="1">
    <location>
        <begin position="67"/>
        <end position="88"/>
    </location>
</feature>
<proteinExistence type="predicted"/>
<feature type="transmembrane region" description="Helical" evidence="1">
    <location>
        <begin position="109"/>
        <end position="130"/>
    </location>
</feature>
<dbReference type="RefSeq" id="WP_154544504.1">
    <property type="nucleotide sequence ID" value="NZ_VUMY01000007.1"/>
</dbReference>
<feature type="transmembrane region" description="Helical" evidence="1">
    <location>
        <begin position="172"/>
        <end position="192"/>
    </location>
</feature>
<feature type="transmembrane region" description="Helical" evidence="1">
    <location>
        <begin position="268"/>
        <end position="291"/>
    </location>
</feature>
<dbReference type="InterPro" id="IPR003675">
    <property type="entry name" value="Rce1/LyrA-like_dom"/>
</dbReference>
<evidence type="ECO:0000313" key="4">
    <source>
        <dbReference type="Proteomes" id="UP000442535"/>
    </source>
</evidence>
<dbReference type="GO" id="GO:0008237">
    <property type="term" value="F:metallopeptidase activity"/>
    <property type="evidence" value="ECO:0007669"/>
    <property type="project" value="UniProtKB-KW"/>
</dbReference>
<comment type="caution">
    <text evidence="3">The sequence shown here is derived from an EMBL/GenBank/DDBJ whole genome shotgun (WGS) entry which is preliminary data.</text>
</comment>
<gene>
    <name evidence="3" type="ORF">FYJ63_05235</name>
</gene>
<dbReference type="Proteomes" id="UP000442535">
    <property type="component" value="Unassembled WGS sequence"/>
</dbReference>
<evidence type="ECO:0000256" key="1">
    <source>
        <dbReference type="SAM" id="Phobius"/>
    </source>
</evidence>
<dbReference type="AlphaFoldDB" id="A0A7K0K2J0"/>
<keyword evidence="3" id="KW-0482">Metalloprotease</keyword>
<accession>A0A7K0K2J0</accession>
<dbReference type="GO" id="GO:0004175">
    <property type="term" value="F:endopeptidase activity"/>
    <property type="evidence" value="ECO:0007669"/>
    <property type="project" value="UniProtKB-ARBA"/>
</dbReference>
<keyword evidence="1" id="KW-1133">Transmembrane helix</keyword>
<evidence type="ECO:0000313" key="3">
    <source>
        <dbReference type="EMBL" id="MST49639.1"/>
    </source>
</evidence>
<feature type="transmembrane region" description="Helical" evidence="1">
    <location>
        <begin position="198"/>
        <end position="218"/>
    </location>
</feature>
<dbReference type="EMBL" id="VUMY01000007">
    <property type="protein sequence ID" value="MST49639.1"/>
    <property type="molecule type" value="Genomic_DNA"/>
</dbReference>
<dbReference type="PANTHER" id="PTHR39430:SF1">
    <property type="entry name" value="PROTEASE"/>
    <property type="match status" value="1"/>
</dbReference>
<sequence length="315" mass="33495">MADAPPTPRPRQFPKETGVCQQGIIVPIALIAVNFLVMGLGISLYAATGYDEKLGQEIQAGFFTEPVWFPLVGLILCVLEILAYRFLVKLFAKRPVVELGREGAVKETAFGVGLGAGIVSLPMLLLWLSGHWHLDSVGLRPGIAVGIGIGLMACVFEELLFRGIMVRLMDLFWGPVWAIVLSTVVFGSMHLMNPGMTGLGVVALAIEAGPLLGAAYLWRHRLWLPIGLHFGWNAMQAAFWGVNVSGTGENLGLLDGSFTGPDWLTGGSVGIEGSLLTAVVALASAGVILWYSRKPNSALSEAPEDASGTTPDTNS</sequence>